<feature type="compositionally biased region" description="Low complexity" evidence="2">
    <location>
        <begin position="194"/>
        <end position="216"/>
    </location>
</feature>
<evidence type="ECO:0000313" key="4">
    <source>
        <dbReference type="EMBL" id="KFG35400.1"/>
    </source>
</evidence>
<proteinExistence type="predicted"/>
<feature type="region of interest" description="Disordered" evidence="2">
    <location>
        <begin position="616"/>
        <end position="697"/>
    </location>
</feature>
<feature type="region of interest" description="Disordered" evidence="2">
    <location>
        <begin position="186"/>
        <end position="216"/>
    </location>
</feature>
<dbReference type="EMBL" id="AHZU02001173">
    <property type="protein sequence ID" value="KFG35400.1"/>
    <property type="molecule type" value="Genomic_DNA"/>
</dbReference>
<feature type="compositionally biased region" description="Basic and acidic residues" evidence="2">
    <location>
        <begin position="634"/>
        <end position="668"/>
    </location>
</feature>
<feature type="region of interest" description="Disordered" evidence="2">
    <location>
        <begin position="42"/>
        <end position="89"/>
    </location>
</feature>
<feature type="compositionally biased region" description="Basic and acidic residues" evidence="2">
    <location>
        <begin position="678"/>
        <end position="696"/>
    </location>
</feature>
<evidence type="ECO:0000259" key="3">
    <source>
        <dbReference type="PROSITE" id="PS50102"/>
    </source>
</evidence>
<dbReference type="Gene3D" id="3.30.70.330">
    <property type="match status" value="1"/>
</dbReference>
<protein>
    <submittedName>
        <fullName evidence="4">RNA recognition motif (A.K.A RRM, RBD, or RNP domain) protein</fullName>
    </submittedName>
</protein>
<feature type="compositionally biased region" description="Basic and acidic residues" evidence="2">
    <location>
        <begin position="345"/>
        <end position="355"/>
    </location>
</feature>
<dbReference type="VEuPathDB" id="ToxoDB:TGDOM2_254835"/>
<dbReference type="InterPro" id="IPR035979">
    <property type="entry name" value="RBD_domain_sf"/>
</dbReference>
<dbReference type="AlphaFoldDB" id="A0A086JTD2"/>
<evidence type="ECO:0000256" key="2">
    <source>
        <dbReference type="SAM" id="MobiDB-lite"/>
    </source>
</evidence>
<feature type="compositionally biased region" description="Basic and acidic residues" evidence="2">
    <location>
        <begin position="364"/>
        <end position="395"/>
    </location>
</feature>
<keyword evidence="1" id="KW-0694">RNA-binding</keyword>
<accession>A0A086JTD2</accession>
<gene>
    <name evidence="4" type="ORF">TGDOM2_254835</name>
</gene>
<dbReference type="InterPro" id="IPR012677">
    <property type="entry name" value="Nucleotide-bd_a/b_plait_sf"/>
</dbReference>
<dbReference type="SUPFAM" id="SSF54928">
    <property type="entry name" value="RNA-binding domain, RBD"/>
    <property type="match status" value="1"/>
</dbReference>
<feature type="compositionally biased region" description="Basic and acidic residues" evidence="2">
    <location>
        <begin position="420"/>
        <end position="468"/>
    </location>
</feature>
<feature type="compositionally biased region" description="Low complexity" evidence="2">
    <location>
        <begin position="60"/>
        <end position="89"/>
    </location>
</feature>
<organism evidence="4 5">
    <name type="scientific">Toxoplasma gondii GAB2-2007-GAL-DOM2</name>
    <dbReference type="NCBI Taxonomy" id="1130820"/>
    <lineage>
        <taxon>Eukaryota</taxon>
        <taxon>Sar</taxon>
        <taxon>Alveolata</taxon>
        <taxon>Apicomplexa</taxon>
        <taxon>Conoidasida</taxon>
        <taxon>Coccidia</taxon>
        <taxon>Eucoccidiorida</taxon>
        <taxon>Eimeriorina</taxon>
        <taxon>Sarcocystidae</taxon>
        <taxon>Toxoplasma</taxon>
    </lineage>
</organism>
<sequence>MTVLVEERPPGPQGGWLGLETLRFLCRVSRVLEVERQCRQLASSKNTRQDPFQSQTLAHASTRPSSRSTSSTPSSSSSPSLSSTSSPSFASFSTSVTQAASEDVRKEAPKDLRESPLVERLLFLFMRASRPSMERHSSREASFISEAFAHADPLLFASLLSLVLEGGSARFPALFRNAELKETRVETPESDVGLPSSPASQAFPSSPPSSSSFSSSSPSSSSSVLSSLPLSQVSPGLHSPPADPSAPSAVSPASLPCFKLYVRGVSRSEDASSLLARFRVFGEVSDFQFRGGYAFVTFAARGDAEAARTAIHGTPSGCREKKKFEVHWAKTSSVAGSEGLAARRGSPDCESKRDAATAGSTGRVEIREGKEARGERQERAADEERGGEDARRNEEALSPTVRPRRERRMQEEEVAYAEPRGQRTGKDPAGSEERRRHGQTDEEKEREDALVTRKDLQSQKRKTEEGVEAKLQETAEERHLLMRRLKYVTRFVRLLHGQDKLLAFLRIVARGDGASVVKEISESFAAVAATLEACRTCVGEDFRKLRTRVFIPGDGKVPRTAAALCLHTPASWKCTSIDPRMVGEGNEAAFYGEYVAARIRCFRSLSQNFVLRLPSTQSARDAPTSLSPGRSRSSPRDPLPRRSFSEENRSDGDTGDREDTRDTGDRRGGGGSTAAAGTREEGLENAEGVEKQGGQEREEDYEEVDLCVLLAVHSHAPLQEFFERMQRAYANRSRCGFLCVSLPCCGSEGFLAGAPVVRFEDPAVLSHCREVLVYFSPSHAS</sequence>
<feature type="compositionally biased region" description="Polar residues" evidence="2">
    <location>
        <begin position="42"/>
        <end position="59"/>
    </location>
</feature>
<dbReference type="InterPro" id="IPR000504">
    <property type="entry name" value="RRM_dom"/>
</dbReference>
<name>A0A086JTD2_TOXGO</name>
<comment type="caution">
    <text evidence="4">The sequence shown here is derived from an EMBL/GenBank/DDBJ whole genome shotgun (WGS) entry which is preliminary data.</text>
</comment>
<dbReference type="GO" id="GO:0003723">
    <property type="term" value="F:RNA binding"/>
    <property type="evidence" value="ECO:0007669"/>
    <property type="project" value="UniProtKB-UniRule"/>
</dbReference>
<dbReference type="CDD" id="cd00590">
    <property type="entry name" value="RRM_SF"/>
    <property type="match status" value="1"/>
</dbReference>
<feature type="region of interest" description="Disordered" evidence="2">
    <location>
        <begin position="335"/>
        <end position="468"/>
    </location>
</feature>
<dbReference type="OrthoDB" id="347536at2759"/>
<dbReference type="Proteomes" id="UP000028837">
    <property type="component" value="Unassembled WGS sequence"/>
</dbReference>
<feature type="domain" description="RRM" evidence="3">
    <location>
        <begin position="258"/>
        <end position="331"/>
    </location>
</feature>
<reference evidence="4 5" key="1">
    <citation type="submission" date="2014-02" db="EMBL/GenBank/DDBJ databases">
        <authorList>
            <person name="Sibley D."/>
            <person name="Venepally P."/>
            <person name="Karamycheva S."/>
            <person name="Hadjithomas M."/>
            <person name="Khan A."/>
            <person name="Brunk B."/>
            <person name="Roos D."/>
            <person name="Caler E."/>
            <person name="Lorenzi H."/>
        </authorList>
    </citation>
    <scope>NUCLEOTIDE SEQUENCE [LARGE SCALE GENOMIC DNA]</scope>
    <source>
        <strain evidence="4 5">GAB2-2007-GAL-DOM2</strain>
    </source>
</reference>
<evidence type="ECO:0000313" key="5">
    <source>
        <dbReference type="Proteomes" id="UP000028837"/>
    </source>
</evidence>
<dbReference type="PROSITE" id="PS50102">
    <property type="entry name" value="RRM"/>
    <property type="match status" value="1"/>
</dbReference>
<dbReference type="SMART" id="SM00360">
    <property type="entry name" value="RRM"/>
    <property type="match status" value="1"/>
</dbReference>
<feature type="compositionally biased region" description="Low complexity" evidence="2">
    <location>
        <begin position="623"/>
        <end position="632"/>
    </location>
</feature>
<evidence type="ECO:0000256" key="1">
    <source>
        <dbReference type="PROSITE-ProRule" id="PRU00176"/>
    </source>
</evidence>